<feature type="transmembrane region" description="Helical" evidence="5">
    <location>
        <begin position="147"/>
        <end position="175"/>
    </location>
</feature>
<dbReference type="RefSeq" id="WP_275844272.1">
    <property type="nucleotide sequence ID" value="NZ_CP135996.1"/>
</dbReference>
<evidence type="ECO:0000256" key="4">
    <source>
        <dbReference type="ARBA" id="ARBA00023136"/>
    </source>
</evidence>
<dbReference type="AlphaFoldDB" id="A0AA97DAU7"/>
<evidence type="ECO:0000313" key="7">
    <source>
        <dbReference type="Proteomes" id="UP001300604"/>
    </source>
</evidence>
<feature type="transmembrane region" description="Helical" evidence="5">
    <location>
        <begin position="352"/>
        <end position="378"/>
    </location>
</feature>
<dbReference type="KEGG" id="carl:PXC00_13655"/>
<feature type="transmembrane region" description="Helical" evidence="5">
    <location>
        <begin position="262"/>
        <end position="280"/>
    </location>
</feature>
<feature type="transmembrane region" description="Helical" evidence="5">
    <location>
        <begin position="98"/>
        <end position="117"/>
    </location>
</feature>
<evidence type="ECO:0000256" key="2">
    <source>
        <dbReference type="ARBA" id="ARBA00022692"/>
    </source>
</evidence>
<dbReference type="EMBL" id="CP135996">
    <property type="protein sequence ID" value="WOC32213.1"/>
    <property type="molecule type" value="Genomic_DNA"/>
</dbReference>
<dbReference type="GO" id="GO:0015108">
    <property type="term" value="F:chloride transmembrane transporter activity"/>
    <property type="evidence" value="ECO:0007669"/>
    <property type="project" value="InterPro"/>
</dbReference>
<dbReference type="Gene3D" id="1.10.3080.10">
    <property type="entry name" value="Clc chloride channel"/>
    <property type="match status" value="1"/>
</dbReference>
<dbReference type="Pfam" id="PF00654">
    <property type="entry name" value="Voltage_CLC"/>
    <property type="match status" value="1"/>
</dbReference>
<keyword evidence="4 5" id="KW-0472">Membrane</keyword>
<feature type="transmembrane region" description="Helical" evidence="5">
    <location>
        <begin position="227"/>
        <end position="250"/>
    </location>
</feature>
<comment type="subcellular location">
    <subcellularLocation>
        <location evidence="1">Membrane</location>
        <topology evidence="1">Multi-pass membrane protein</topology>
    </subcellularLocation>
</comment>
<dbReference type="InterPro" id="IPR001807">
    <property type="entry name" value="ClC"/>
</dbReference>
<reference evidence="6 7" key="2">
    <citation type="submission" date="2024-06" db="EMBL/GenBank/DDBJ databases">
        <title>Caproicibacterium argilliputei sp. nov, a novel caproic acid producing anaerobic bacterium isolated from pit mud.</title>
        <authorList>
            <person name="Xia S."/>
        </authorList>
    </citation>
    <scope>NUCLEOTIDE SEQUENCE [LARGE SCALE GENOMIC DNA]</scope>
    <source>
        <strain evidence="6 7">ZCY20-5</strain>
    </source>
</reference>
<proteinExistence type="predicted"/>
<keyword evidence="7" id="KW-1185">Reference proteome</keyword>
<dbReference type="PANTHER" id="PTHR43427:SF12">
    <property type="entry name" value="CHLORIDE TRANSPORTER"/>
    <property type="match status" value="1"/>
</dbReference>
<dbReference type="SUPFAM" id="SSF81340">
    <property type="entry name" value="Clc chloride channel"/>
    <property type="match status" value="1"/>
</dbReference>
<protein>
    <submittedName>
        <fullName evidence="6">Chloride channel protein</fullName>
    </submittedName>
</protein>
<dbReference type="PANTHER" id="PTHR43427">
    <property type="entry name" value="CHLORIDE CHANNEL PROTEIN CLC-E"/>
    <property type="match status" value="1"/>
</dbReference>
<dbReference type="PRINTS" id="PR00762">
    <property type="entry name" value="CLCHANNEL"/>
</dbReference>
<feature type="transmembrane region" description="Helical" evidence="5">
    <location>
        <begin position="58"/>
        <end position="77"/>
    </location>
</feature>
<dbReference type="GO" id="GO:0016020">
    <property type="term" value="C:membrane"/>
    <property type="evidence" value="ECO:0007669"/>
    <property type="project" value="UniProtKB-SubCell"/>
</dbReference>
<sequence length="422" mass="44706">MQKEEIRQKAIHWKQRLLTFFKWIFISISVGGLIGGGVGTLFYYMMQWSTQTRMSHPWLLYFLPAGGLLIVWLYHLCGIQESRGTNLVLLAIRSPQPLPVRMGPLIFAATVLTHLFGGSAGREGAALQIGGSLGYGAGRLFKLDEKAIHVVTMCGMAAVFSALFGTPVAAAVFALEVTSVGQMYYSALVPVSISSLLASGIATRLGAIPTHFALAEVDGNIHLLPALQVAILAALCAVVAILFCRAMQLAGRLYQRFLPNPYVRVAVGGALVAALMLLSGSTDYEGAGGDVIARAIGGNARPEAFLLKIFFTALTLGAGFKGGEIVPSFFIGATFGCWAGGLLGLDPGLGAAVGLLCVFCGVVNCPLTALLLGCSIFGYSGAPYFFLGCAISYALSGYTGLYAEQLILYSKFHPQYIHKKIG</sequence>
<feature type="transmembrane region" description="Helical" evidence="5">
    <location>
        <begin position="325"/>
        <end position="345"/>
    </location>
</feature>
<dbReference type="InterPro" id="IPR050368">
    <property type="entry name" value="ClC-type_chloride_channel"/>
</dbReference>
<feature type="transmembrane region" description="Helical" evidence="5">
    <location>
        <begin position="20"/>
        <end position="46"/>
    </location>
</feature>
<keyword evidence="3 5" id="KW-1133">Transmembrane helix</keyword>
<evidence type="ECO:0000256" key="3">
    <source>
        <dbReference type="ARBA" id="ARBA00022989"/>
    </source>
</evidence>
<evidence type="ECO:0000313" key="6">
    <source>
        <dbReference type="EMBL" id="WOC32213.1"/>
    </source>
</evidence>
<gene>
    <name evidence="6" type="ORF">PXC00_13655</name>
</gene>
<evidence type="ECO:0000256" key="5">
    <source>
        <dbReference type="SAM" id="Phobius"/>
    </source>
</evidence>
<reference evidence="7" key="1">
    <citation type="submission" date="2024-06" db="EMBL/GenBank/DDBJ databases">
        <title>Caproicibacterium argilliputei sp. nov, a novel caproic acid producing anaerobic bacterium isolated from pit mud.</title>
        <authorList>
            <person name="Zeng C."/>
        </authorList>
    </citation>
    <scope>NUCLEOTIDE SEQUENCE [LARGE SCALE GENOMIC DNA]</scope>
    <source>
        <strain evidence="7">ZCY20-5</strain>
    </source>
</reference>
<organism evidence="6 7">
    <name type="scientific">Caproicibacterium argilliputei</name>
    <dbReference type="NCBI Taxonomy" id="3030016"/>
    <lineage>
        <taxon>Bacteria</taxon>
        <taxon>Bacillati</taxon>
        <taxon>Bacillota</taxon>
        <taxon>Clostridia</taxon>
        <taxon>Eubacteriales</taxon>
        <taxon>Oscillospiraceae</taxon>
        <taxon>Caproicibacterium</taxon>
    </lineage>
</organism>
<dbReference type="Proteomes" id="UP001300604">
    <property type="component" value="Chromosome"/>
</dbReference>
<evidence type="ECO:0000256" key="1">
    <source>
        <dbReference type="ARBA" id="ARBA00004141"/>
    </source>
</evidence>
<keyword evidence="2 5" id="KW-0812">Transmembrane</keyword>
<feature type="transmembrane region" description="Helical" evidence="5">
    <location>
        <begin position="187"/>
        <end position="207"/>
    </location>
</feature>
<feature type="transmembrane region" description="Helical" evidence="5">
    <location>
        <begin position="384"/>
        <end position="403"/>
    </location>
</feature>
<accession>A0AA97DAU7</accession>
<dbReference type="InterPro" id="IPR014743">
    <property type="entry name" value="Cl-channel_core"/>
</dbReference>
<reference evidence="7" key="3">
    <citation type="submission" date="2024-06" db="EMBL/GenBank/DDBJ databases">
        <authorList>
            <person name="Zeng C."/>
        </authorList>
    </citation>
    <scope>NUCLEOTIDE SEQUENCE [LARGE SCALE GENOMIC DNA]</scope>
    <source>
        <strain evidence="7">ZCY20-5</strain>
    </source>
</reference>
<name>A0AA97DAU7_9FIRM</name>